<dbReference type="PROSITE" id="PS51007">
    <property type="entry name" value="CYTC"/>
    <property type="match status" value="1"/>
</dbReference>
<evidence type="ECO:0000313" key="7">
    <source>
        <dbReference type="EMBL" id="KIZ39467.1"/>
    </source>
</evidence>
<dbReference type="PATRIC" id="fig|1076.23.peg.4722"/>
<dbReference type="Proteomes" id="UP000032515">
    <property type="component" value="Unassembled WGS sequence"/>
</dbReference>
<name>A0A0D7EIZ1_RHOPL</name>
<sequence length="104" mass="11326">MRHVKLGLSLLMLAGSSGSLFAADPDKGETLAKRWCTSCHVVSEEQRKGTDLAPSFASIAERPGFDEHKLGTFLLEPHPKMANMALSVEDTKDLASYIALQKKP</sequence>
<dbReference type="InterPro" id="IPR036909">
    <property type="entry name" value="Cyt_c-like_dom_sf"/>
</dbReference>
<dbReference type="RefSeq" id="WP_044414933.1">
    <property type="nucleotide sequence ID" value="NZ_JXXE01000426.1"/>
</dbReference>
<evidence type="ECO:0000256" key="4">
    <source>
        <dbReference type="PROSITE-ProRule" id="PRU00433"/>
    </source>
</evidence>
<feature type="domain" description="Cytochrome c" evidence="6">
    <location>
        <begin position="23"/>
        <end position="102"/>
    </location>
</feature>
<evidence type="ECO:0000256" key="1">
    <source>
        <dbReference type="ARBA" id="ARBA00022617"/>
    </source>
</evidence>
<dbReference type="InterPro" id="IPR009056">
    <property type="entry name" value="Cyt_c-like_dom"/>
</dbReference>
<keyword evidence="5" id="KW-0732">Signal</keyword>
<comment type="caution">
    <text evidence="7">The sequence shown here is derived from an EMBL/GenBank/DDBJ whole genome shotgun (WGS) entry which is preliminary data.</text>
</comment>
<keyword evidence="1 4" id="KW-0349">Heme</keyword>
<gene>
    <name evidence="7" type="ORF">OO17_20375</name>
</gene>
<evidence type="ECO:0000313" key="8">
    <source>
        <dbReference type="Proteomes" id="UP000032515"/>
    </source>
</evidence>
<evidence type="ECO:0000256" key="5">
    <source>
        <dbReference type="SAM" id="SignalP"/>
    </source>
</evidence>
<protein>
    <submittedName>
        <fullName evidence="7">Cytochrome C552</fullName>
    </submittedName>
</protein>
<dbReference type="Gene3D" id="1.10.760.10">
    <property type="entry name" value="Cytochrome c-like domain"/>
    <property type="match status" value="1"/>
</dbReference>
<evidence type="ECO:0000256" key="3">
    <source>
        <dbReference type="ARBA" id="ARBA00023004"/>
    </source>
</evidence>
<evidence type="ECO:0000259" key="6">
    <source>
        <dbReference type="PROSITE" id="PS51007"/>
    </source>
</evidence>
<dbReference type="AlphaFoldDB" id="A0A0D7EIZ1"/>
<feature type="chain" id="PRO_5002319598" evidence="5">
    <location>
        <begin position="23"/>
        <end position="104"/>
    </location>
</feature>
<feature type="signal peptide" evidence="5">
    <location>
        <begin position="1"/>
        <end position="22"/>
    </location>
</feature>
<dbReference type="GO" id="GO:0046872">
    <property type="term" value="F:metal ion binding"/>
    <property type="evidence" value="ECO:0007669"/>
    <property type="project" value="UniProtKB-KW"/>
</dbReference>
<dbReference type="EMBL" id="JXXE01000426">
    <property type="protein sequence ID" value="KIZ39467.1"/>
    <property type="molecule type" value="Genomic_DNA"/>
</dbReference>
<dbReference type="SUPFAM" id="SSF46626">
    <property type="entry name" value="Cytochrome c"/>
    <property type="match status" value="1"/>
</dbReference>
<keyword evidence="2 4" id="KW-0479">Metal-binding</keyword>
<keyword evidence="3 4" id="KW-0408">Iron</keyword>
<organism evidence="7 8">
    <name type="scientific">Rhodopseudomonas palustris</name>
    <dbReference type="NCBI Taxonomy" id="1076"/>
    <lineage>
        <taxon>Bacteria</taxon>
        <taxon>Pseudomonadati</taxon>
        <taxon>Pseudomonadota</taxon>
        <taxon>Alphaproteobacteria</taxon>
        <taxon>Hyphomicrobiales</taxon>
        <taxon>Nitrobacteraceae</taxon>
        <taxon>Rhodopseudomonas</taxon>
    </lineage>
</organism>
<accession>A0A0D7EIZ1</accession>
<proteinExistence type="predicted"/>
<reference evidence="7 8" key="1">
    <citation type="submission" date="2014-11" db="EMBL/GenBank/DDBJ databases">
        <title>Genomics and ecophysiology of heterotrophic nitrogen fixing bacteria isolated from estuarine surface water.</title>
        <authorList>
            <person name="Bentzon-Tilia M."/>
            <person name="Severin I."/>
            <person name="Hansen L.H."/>
            <person name="Riemann L."/>
        </authorList>
    </citation>
    <scope>NUCLEOTIDE SEQUENCE [LARGE SCALE GENOMIC DNA]</scope>
    <source>
        <strain evidence="7 8">BAL398</strain>
    </source>
</reference>
<dbReference type="GO" id="GO:0020037">
    <property type="term" value="F:heme binding"/>
    <property type="evidence" value="ECO:0007669"/>
    <property type="project" value="InterPro"/>
</dbReference>
<dbReference type="GO" id="GO:0009055">
    <property type="term" value="F:electron transfer activity"/>
    <property type="evidence" value="ECO:0007669"/>
    <property type="project" value="InterPro"/>
</dbReference>
<dbReference type="Pfam" id="PF00034">
    <property type="entry name" value="Cytochrom_C"/>
    <property type="match status" value="1"/>
</dbReference>
<evidence type="ECO:0000256" key="2">
    <source>
        <dbReference type="ARBA" id="ARBA00022723"/>
    </source>
</evidence>
<dbReference type="OrthoDB" id="7873796at2"/>